<gene>
    <name evidence="2" type="primary">109585196</name>
</gene>
<evidence type="ECO:0000313" key="2">
    <source>
        <dbReference type="EnsemblMetazoa" id="Aqu2.1.21073_001"/>
    </source>
</evidence>
<keyword evidence="3" id="KW-1185">Reference proteome</keyword>
<dbReference type="OrthoDB" id="408512at2759"/>
<dbReference type="Pfam" id="PF00535">
    <property type="entry name" value="Glycos_transf_2"/>
    <property type="match status" value="1"/>
</dbReference>
<dbReference type="EnsemblMetazoa" id="Aqu2.1.21073_001">
    <property type="protein sequence ID" value="Aqu2.1.21073_001"/>
    <property type="gene ID" value="Aqu2.1.21073"/>
</dbReference>
<dbReference type="InParanoid" id="A0A1X7U0S1"/>
<dbReference type="Proteomes" id="UP000007879">
    <property type="component" value="Unassembled WGS sequence"/>
</dbReference>
<dbReference type="CDD" id="cd00761">
    <property type="entry name" value="Glyco_tranf_GTA_type"/>
    <property type="match status" value="1"/>
</dbReference>
<dbReference type="SUPFAM" id="SSF53448">
    <property type="entry name" value="Nucleotide-diphospho-sugar transferases"/>
    <property type="match status" value="1"/>
</dbReference>
<dbReference type="InterPro" id="IPR029044">
    <property type="entry name" value="Nucleotide-diphossugar_trans"/>
</dbReference>
<name>A0A1X7U0S1_AMPQE</name>
<protein>
    <recommendedName>
        <fullName evidence="1">Glycosyltransferase 2-like domain-containing protein</fullName>
    </recommendedName>
</protein>
<evidence type="ECO:0000313" key="3">
    <source>
        <dbReference type="Proteomes" id="UP000007879"/>
    </source>
</evidence>
<feature type="domain" description="Glycosyltransferase 2-like" evidence="1">
    <location>
        <begin position="345"/>
        <end position="511"/>
    </location>
</feature>
<dbReference type="Gene3D" id="3.90.550.10">
    <property type="entry name" value="Spore Coat Polysaccharide Biosynthesis Protein SpsA, Chain A"/>
    <property type="match status" value="1"/>
</dbReference>
<dbReference type="AlphaFoldDB" id="A0A1X7U0S1"/>
<evidence type="ECO:0000259" key="1">
    <source>
        <dbReference type="Pfam" id="PF00535"/>
    </source>
</evidence>
<reference evidence="3" key="1">
    <citation type="journal article" date="2010" name="Nature">
        <title>The Amphimedon queenslandica genome and the evolution of animal complexity.</title>
        <authorList>
            <person name="Srivastava M."/>
            <person name="Simakov O."/>
            <person name="Chapman J."/>
            <person name="Fahey B."/>
            <person name="Gauthier M.E."/>
            <person name="Mitros T."/>
            <person name="Richards G.S."/>
            <person name="Conaco C."/>
            <person name="Dacre M."/>
            <person name="Hellsten U."/>
            <person name="Larroux C."/>
            <person name="Putnam N.H."/>
            <person name="Stanke M."/>
            <person name="Adamska M."/>
            <person name="Darling A."/>
            <person name="Degnan S.M."/>
            <person name="Oakley T.H."/>
            <person name="Plachetzki D.C."/>
            <person name="Zhai Y."/>
            <person name="Adamski M."/>
            <person name="Calcino A."/>
            <person name="Cummins S.F."/>
            <person name="Goodstein D.M."/>
            <person name="Harris C."/>
            <person name="Jackson D.J."/>
            <person name="Leys S.P."/>
            <person name="Shu S."/>
            <person name="Woodcroft B.J."/>
            <person name="Vervoort M."/>
            <person name="Kosik K.S."/>
            <person name="Manning G."/>
            <person name="Degnan B.M."/>
            <person name="Rokhsar D.S."/>
        </authorList>
    </citation>
    <scope>NUCLEOTIDE SEQUENCE [LARGE SCALE GENOMIC DNA]</scope>
</reference>
<dbReference type="STRING" id="400682.A0A1X7U0S1"/>
<dbReference type="InterPro" id="IPR001173">
    <property type="entry name" value="Glyco_trans_2-like"/>
</dbReference>
<organism evidence="2">
    <name type="scientific">Amphimedon queenslandica</name>
    <name type="common">Sponge</name>
    <dbReference type="NCBI Taxonomy" id="400682"/>
    <lineage>
        <taxon>Eukaryota</taxon>
        <taxon>Metazoa</taxon>
        <taxon>Porifera</taxon>
        <taxon>Demospongiae</taxon>
        <taxon>Heteroscleromorpha</taxon>
        <taxon>Haplosclerida</taxon>
        <taxon>Niphatidae</taxon>
        <taxon>Amphimedon</taxon>
    </lineage>
</organism>
<dbReference type="EnsemblMetazoa" id="XM_020001185.1">
    <property type="protein sequence ID" value="XP_019856744.1"/>
    <property type="gene ID" value="LOC109585196"/>
</dbReference>
<dbReference type="KEGG" id="aqu:109585196"/>
<sequence length="597" mass="69459">MDALAAKNKESLSFQRKIKLEVEPTQWTHHRGGWSYVLQLMNDSLVAKDGGTLLISAVEEWISDEKIISEPWIGFIHQVPRNNYFYYPDLERLVEDEHFLHSLPYCRGIFVLSCVVKDFLLQHLKGIVPVAEVLYPFTPFPDSKMFEWSKFDGKVIFIGEFLRKFQDFYDLVLPEGKGLRKILVKSEGVRFDRLRDCSMNPLKLATNDSVEVIEERLSNEVYDEWLSSSVVFLSLFDAPANTTVIECLSRNTPLVINRLPGIEEYLGKEYPLFYDSLQEATDILADDAKLKYGTEYLQSLPIKSKLSGDQFIRSFSNTSIYRSLPLPPSEAKDPTQTSFPQYDLTVIICSYKRVYNIQKILEAFKGQDFEGNFEIILWNNNPETQSELSQIVSKFRSKMDIRLIQSSENYYCIVRLAVAHLMRSEFLLICDDDVIPRPNYVSTFTSKYKEYGPKAILCCRGHVFAPHEVNVENPKVFWETYEHLRFYDESKPDRQIHFVHADNCFIPRKLLIEASTYPMPSPDTALVDDYWLSFVLSHHLDVPLWKIYGKDIFDSTPCSENAEIALYFNKRVENERVNFYVYHTSKGWPISRPLKFD</sequence>
<proteinExistence type="predicted"/>
<accession>A0A1X7U0S1</accession>
<reference evidence="2" key="2">
    <citation type="submission" date="2017-05" db="UniProtKB">
        <authorList>
            <consortium name="EnsemblMetazoa"/>
        </authorList>
    </citation>
    <scope>IDENTIFICATION</scope>
</reference>